<accession>A0A7Z9A4K5</accession>
<evidence type="ECO:0000313" key="2">
    <source>
        <dbReference type="Proteomes" id="UP000282386"/>
    </source>
</evidence>
<name>A0A7Z9A4K5_9MICC</name>
<dbReference type="EMBL" id="LR134479">
    <property type="protein sequence ID" value="VEI22884.1"/>
    <property type="molecule type" value="Genomic_DNA"/>
</dbReference>
<proteinExistence type="predicted"/>
<dbReference type="InterPro" id="IPR037883">
    <property type="entry name" value="Knr4/Smi1-like_sf"/>
</dbReference>
<dbReference type="RefSeq" id="WP_126499946.1">
    <property type="nucleotide sequence ID" value="NZ_JAOVAK010000001.1"/>
</dbReference>
<organism evidence="1 2">
    <name type="scientific">Rothia aeria</name>
    <dbReference type="NCBI Taxonomy" id="172042"/>
    <lineage>
        <taxon>Bacteria</taxon>
        <taxon>Bacillati</taxon>
        <taxon>Actinomycetota</taxon>
        <taxon>Actinomycetes</taxon>
        <taxon>Micrococcales</taxon>
        <taxon>Micrococcaceae</taxon>
        <taxon>Rothia</taxon>
    </lineage>
</organism>
<dbReference type="SUPFAM" id="SSF160631">
    <property type="entry name" value="SMI1/KNR4-like"/>
    <property type="match status" value="1"/>
</dbReference>
<evidence type="ECO:0000313" key="1">
    <source>
        <dbReference type="EMBL" id="VEI22884.1"/>
    </source>
</evidence>
<sequence>MNYNLEIISYSQVFADSKYLKEFRFANGKPFPSSYQIFVDQFGWGRALNNYLIYIPSNPKFHDSWQQAREDIRSTYINNIDEYIGYYPNDLLSLMERMEPFARSESGYYLFWDIYSENLADEFDIYATDFVGDIYLLGKDLFEVFYNLTNTTEILQKCFNTKPWPKIFEGFSSIC</sequence>
<dbReference type="Proteomes" id="UP000282386">
    <property type="component" value="Chromosome"/>
</dbReference>
<gene>
    <name evidence="1" type="ORF">NCTC10207_00978</name>
</gene>
<protein>
    <submittedName>
        <fullName evidence="1">Uncharacterized protein</fullName>
    </submittedName>
</protein>
<dbReference type="AlphaFoldDB" id="A0A7Z9A4K5"/>
<reference evidence="1 2" key="1">
    <citation type="submission" date="2018-12" db="EMBL/GenBank/DDBJ databases">
        <authorList>
            <consortium name="Pathogen Informatics"/>
        </authorList>
    </citation>
    <scope>NUCLEOTIDE SEQUENCE [LARGE SCALE GENOMIC DNA]</scope>
    <source>
        <strain evidence="1 2">NCTC10207</strain>
    </source>
</reference>